<dbReference type="SUPFAM" id="SSF57850">
    <property type="entry name" value="RING/U-box"/>
    <property type="match status" value="1"/>
</dbReference>
<dbReference type="Gene3D" id="1.10.150.50">
    <property type="entry name" value="Transcription Factor, Ets-1"/>
    <property type="match status" value="1"/>
</dbReference>
<dbReference type="Pfam" id="PF13920">
    <property type="entry name" value="zf-C3HC4_3"/>
    <property type="match status" value="1"/>
</dbReference>
<dbReference type="InterPro" id="IPR050216">
    <property type="entry name" value="LRR_domain-containing"/>
</dbReference>
<evidence type="ECO:0000259" key="8">
    <source>
        <dbReference type="PROSITE" id="PS50089"/>
    </source>
</evidence>
<sequence length="854" mass="98762">MGIFKRQKPQSKEGKERETRMFFTATNSPHPTFDLSGCDLVKTPTGLLSRCKNLQKTTLDLSNNRLKTLDGNCENLDELIELRLANNNFKELPLDASKMKNLRILDLSGNPNFNKIDQCLALPQLRILRLNSTSVTKIPHDIFQRECPLWIDTDAKLRYPAGNEQKVTEKLNQCKTLDSLLLELQLRYCELFIPPENLFNVINDQEKTELDMSHNHLLDFKLDENEAVIRNLRLMQLNLSHNRLTFLPPSISLLESLTELNVSHNDLCILPKELSKMNGLKKLDVSFNLNLFYLPKPPCLLHVNISSTAIQLSNEFKSKIASIVDENTAPVPGISDVKTDNNQTKTDIKIFQTLKADKPDTSFGVSMAILASSDTDVTDALLKTKLDEKDEKLRILKNQENEKYLAILAKEQAQAEREKELAARDRAKNKELEDKTMRLALIEAEEEKKGQWRQKLLEFEDECKILSSRLISEEAERKKRVDFIDLLKKREAEDAEHFELSHEQQSKANVEFTQRQMLLFLQNEDEFARRMIFHQDKDQKDRSRLKAFAEQEENMKQRLFERTDQEENLNGSRSLKERDYFQKLACQRAIEKNDMELRDIRRNAEMVKLELERITVMEVDRQNVENKEIMHLLEQRRMEMSSLLGKFLKDEKYRKEEAREYLDQMEKSRQQNEALFWVRQFETLMQSKPLSLQRMEASLDRRVLRIIQRAGAIDSLECFGAHNITFEQLKKLDHKSLERIGVYRLGDRLRILEQILSDDGEDENASAPKLLDTPATEQIENASAPSLPVQSKIALPAHQQVFRSEIECCICMDSPAEICFLPCGHVTCCSNCSGALQSCPICRGPIAHKIQILS</sequence>
<dbReference type="PROSITE" id="PS50089">
    <property type="entry name" value="ZF_RING_2"/>
    <property type="match status" value="1"/>
</dbReference>
<name>E4YSZ1_OIKDI</name>
<accession>E4YSZ1</accession>
<proteinExistence type="predicted"/>
<dbReference type="Pfam" id="PF13855">
    <property type="entry name" value="LRR_8"/>
    <property type="match status" value="1"/>
</dbReference>
<keyword evidence="3" id="KW-0677">Repeat</keyword>
<evidence type="ECO:0000256" key="6">
    <source>
        <dbReference type="PROSITE-ProRule" id="PRU00175"/>
    </source>
</evidence>
<protein>
    <recommendedName>
        <fullName evidence="8">RING-type domain-containing protein</fullName>
    </recommendedName>
</protein>
<gene>
    <name evidence="9" type="ORF">GSOID_T00032532001</name>
</gene>
<dbReference type="Proteomes" id="UP000011014">
    <property type="component" value="Unassembled WGS sequence"/>
</dbReference>
<evidence type="ECO:0000256" key="1">
    <source>
        <dbReference type="ARBA" id="ARBA00022614"/>
    </source>
</evidence>
<feature type="coiled-coil region" evidence="7">
    <location>
        <begin position="648"/>
        <end position="675"/>
    </location>
</feature>
<feature type="coiled-coil region" evidence="7">
    <location>
        <begin position="382"/>
        <end position="462"/>
    </location>
</feature>
<evidence type="ECO:0000256" key="2">
    <source>
        <dbReference type="ARBA" id="ARBA00022723"/>
    </source>
</evidence>
<evidence type="ECO:0000256" key="7">
    <source>
        <dbReference type="SAM" id="Coils"/>
    </source>
</evidence>
<keyword evidence="5" id="KW-0862">Zinc</keyword>
<dbReference type="InterPro" id="IPR003591">
    <property type="entry name" value="Leu-rich_rpt_typical-subtyp"/>
</dbReference>
<dbReference type="FunFam" id="1.10.1170.10:FF:000002">
    <property type="entry name" value="Baculoviral IAP repeat containing 7"/>
    <property type="match status" value="1"/>
</dbReference>
<reference evidence="9" key="1">
    <citation type="journal article" date="2010" name="Science">
        <title>Plasticity of animal genome architecture unmasked by rapid evolution of a pelagic tunicate.</title>
        <authorList>
            <person name="Denoeud F."/>
            <person name="Henriet S."/>
            <person name="Mungpakdee S."/>
            <person name="Aury J.M."/>
            <person name="Da Silva C."/>
            <person name="Brinkmann H."/>
            <person name="Mikhaleva J."/>
            <person name="Olsen L.C."/>
            <person name="Jubin C."/>
            <person name="Canestro C."/>
            <person name="Bouquet J.M."/>
            <person name="Danks G."/>
            <person name="Poulain J."/>
            <person name="Campsteijn C."/>
            <person name="Adamski M."/>
            <person name="Cross I."/>
            <person name="Yadetie F."/>
            <person name="Muffato M."/>
            <person name="Louis A."/>
            <person name="Butcher S."/>
            <person name="Tsagkogeorga G."/>
            <person name="Konrad A."/>
            <person name="Singh S."/>
            <person name="Jensen M.F."/>
            <person name="Cong E.H."/>
            <person name="Eikeseth-Otteraa H."/>
            <person name="Noel B."/>
            <person name="Anthouard V."/>
            <person name="Porcel B.M."/>
            <person name="Kachouri-Lafond R."/>
            <person name="Nishino A."/>
            <person name="Ugolini M."/>
            <person name="Chourrout P."/>
            <person name="Nishida H."/>
            <person name="Aasland R."/>
            <person name="Huzurbazar S."/>
            <person name="Westhof E."/>
            <person name="Delsuc F."/>
            <person name="Lehrach H."/>
            <person name="Reinhardt R."/>
            <person name="Weissenbach J."/>
            <person name="Roy S.W."/>
            <person name="Artiguenave F."/>
            <person name="Postlethwait J.H."/>
            <person name="Manak J.R."/>
            <person name="Thompson E.M."/>
            <person name="Jaillon O."/>
            <person name="Du Pasquier L."/>
            <person name="Boudinot P."/>
            <person name="Liberles D.A."/>
            <person name="Volff J.N."/>
            <person name="Philippe H."/>
            <person name="Lenhard B."/>
            <person name="Roest Crollius H."/>
            <person name="Wincker P."/>
            <person name="Chourrout D."/>
        </authorList>
    </citation>
    <scope>NUCLEOTIDE SEQUENCE [LARGE SCALE GENOMIC DNA]</scope>
</reference>
<keyword evidence="1" id="KW-0433">Leucine-rich repeat</keyword>
<dbReference type="InterPro" id="IPR013083">
    <property type="entry name" value="Znf_RING/FYVE/PHD"/>
</dbReference>
<dbReference type="AlphaFoldDB" id="E4YSZ1"/>
<dbReference type="InterPro" id="IPR001841">
    <property type="entry name" value="Znf_RING"/>
</dbReference>
<keyword evidence="4 6" id="KW-0863">Zinc-finger</keyword>
<dbReference type="GO" id="GO:0008270">
    <property type="term" value="F:zinc ion binding"/>
    <property type="evidence" value="ECO:0007669"/>
    <property type="project" value="UniProtKB-KW"/>
</dbReference>
<evidence type="ECO:0000256" key="5">
    <source>
        <dbReference type="ARBA" id="ARBA00022833"/>
    </source>
</evidence>
<dbReference type="InterPro" id="IPR013761">
    <property type="entry name" value="SAM/pointed_sf"/>
</dbReference>
<dbReference type="Gene3D" id="3.80.10.10">
    <property type="entry name" value="Ribonuclease Inhibitor"/>
    <property type="match status" value="2"/>
</dbReference>
<dbReference type="GO" id="GO:0005737">
    <property type="term" value="C:cytoplasm"/>
    <property type="evidence" value="ECO:0007669"/>
    <property type="project" value="TreeGrafter"/>
</dbReference>
<dbReference type="Gene3D" id="3.30.40.10">
    <property type="entry name" value="Zinc/RING finger domain, C3HC4 (zinc finger)"/>
    <property type="match status" value="1"/>
</dbReference>
<dbReference type="SUPFAM" id="SSF47769">
    <property type="entry name" value="SAM/Pointed domain"/>
    <property type="match status" value="1"/>
</dbReference>
<dbReference type="SUPFAM" id="SSF52058">
    <property type="entry name" value="L domain-like"/>
    <property type="match status" value="1"/>
</dbReference>
<dbReference type="PANTHER" id="PTHR48051:SF47">
    <property type="entry name" value="LEUCINE RICH REPEAT AND STERILE ALPHA MOTIF CONTAINING 1"/>
    <property type="match status" value="1"/>
</dbReference>
<organism evidence="9">
    <name type="scientific">Oikopleura dioica</name>
    <name type="common">Tunicate</name>
    <dbReference type="NCBI Taxonomy" id="34765"/>
    <lineage>
        <taxon>Eukaryota</taxon>
        <taxon>Metazoa</taxon>
        <taxon>Chordata</taxon>
        <taxon>Tunicata</taxon>
        <taxon>Appendicularia</taxon>
        <taxon>Copelata</taxon>
        <taxon>Oikopleuridae</taxon>
        <taxon>Oikopleura</taxon>
    </lineage>
</organism>
<keyword evidence="2" id="KW-0479">Metal-binding</keyword>
<dbReference type="SMART" id="SM00369">
    <property type="entry name" value="LRR_TYP"/>
    <property type="match status" value="5"/>
</dbReference>
<dbReference type="InterPro" id="IPR032675">
    <property type="entry name" value="LRR_dom_sf"/>
</dbReference>
<dbReference type="CDD" id="cd16515">
    <property type="entry name" value="RING-HC_LRSAM1"/>
    <property type="match status" value="1"/>
</dbReference>
<dbReference type="PROSITE" id="PS51450">
    <property type="entry name" value="LRR"/>
    <property type="match status" value="1"/>
</dbReference>
<dbReference type="EMBL" id="FN655264">
    <property type="protein sequence ID" value="CBY38580.1"/>
    <property type="molecule type" value="Genomic_DNA"/>
</dbReference>
<keyword evidence="7" id="KW-0175">Coiled coil</keyword>
<evidence type="ECO:0000313" key="9">
    <source>
        <dbReference type="EMBL" id="CBY38580.1"/>
    </source>
</evidence>
<dbReference type="InterPro" id="IPR001611">
    <property type="entry name" value="Leu-rich_rpt"/>
</dbReference>
<evidence type="ECO:0000256" key="3">
    <source>
        <dbReference type="ARBA" id="ARBA00022737"/>
    </source>
</evidence>
<feature type="domain" description="RING-type" evidence="8">
    <location>
        <begin position="808"/>
        <end position="843"/>
    </location>
</feature>
<dbReference type="PANTHER" id="PTHR48051">
    <property type="match status" value="1"/>
</dbReference>
<evidence type="ECO:0000256" key="4">
    <source>
        <dbReference type="ARBA" id="ARBA00022771"/>
    </source>
</evidence>